<dbReference type="AlphaFoldDB" id="F8NBA5"/>
<dbReference type="PANTHER" id="PTHR41775">
    <property type="entry name" value="SECRETED PROTEIN-RELATED"/>
    <property type="match status" value="1"/>
</dbReference>
<dbReference type="EMBL" id="GL945017">
    <property type="protein sequence ID" value="EGN55923.1"/>
    <property type="molecule type" value="Genomic_DNA"/>
</dbReference>
<dbReference type="OrthoDB" id="9813478at2"/>
<dbReference type="PANTHER" id="PTHR41775:SF1">
    <property type="entry name" value="PEPTIDASE M6-LIKE DOMAIN-CONTAINING PROTEIN"/>
    <property type="match status" value="1"/>
</dbReference>
<dbReference type="GO" id="GO:0008237">
    <property type="term" value="F:metallopeptidase activity"/>
    <property type="evidence" value="ECO:0007669"/>
    <property type="project" value="UniProtKB-KW"/>
</dbReference>
<feature type="domain" description="Peptidase M6-like" evidence="1">
    <location>
        <begin position="123"/>
        <end position="352"/>
    </location>
</feature>
<dbReference type="Proteomes" id="UP000002772">
    <property type="component" value="Unassembled WGS sequence"/>
</dbReference>
<accession>F8NBA5</accession>
<name>F8NBA5_9BACT</name>
<protein>
    <submittedName>
        <fullName evidence="2">M6 family metalloprotease domain protein</fullName>
    </submittedName>
</protein>
<dbReference type="HOGENOM" id="CLU_016256_0_0_10"/>
<keyword evidence="2" id="KW-0378">Hydrolase</keyword>
<reference evidence="3" key="1">
    <citation type="journal article" date="2011" name="Stand. Genomic Sci.">
        <title>Non-contiguous finished genome sequence of the opportunistic oral pathogen Prevotella multisaccharivorax type strain (PPPA20).</title>
        <authorList>
            <person name="Pati A."/>
            <person name="Gronow S."/>
            <person name="Lu M."/>
            <person name="Lapidus A."/>
            <person name="Nolan M."/>
            <person name="Lucas S."/>
            <person name="Hammon N."/>
            <person name="Deshpande S."/>
            <person name="Cheng J.F."/>
            <person name="Tapia R."/>
            <person name="Han C."/>
            <person name="Goodwin L."/>
            <person name="Pitluck S."/>
            <person name="Liolios K."/>
            <person name="Pagani I."/>
            <person name="Mavromatis K."/>
            <person name="Mikhailova N."/>
            <person name="Huntemann M."/>
            <person name="Chen A."/>
            <person name="Palaniappan K."/>
            <person name="Land M."/>
            <person name="Hauser L."/>
            <person name="Detter J.C."/>
            <person name="Brambilla E.M."/>
            <person name="Rohde M."/>
            <person name="Goker M."/>
            <person name="Woyke T."/>
            <person name="Bristow J."/>
            <person name="Eisen J.A."/>
            <person name="Markowitz V."/>
            <person name="Hugenholtz P."/>
            <person name="Kyrpides N.C."/>
            <person name="Klenk H.P."/>
            <person name="Ivanova N."/>
        </authorList>
    </citation>
    <scope>NUCLEOTIDE SEQUENCE [LARGE SCALE GENOMIC DNA]</scope>
    <source>
        <strain evidence="3">DSM 17128</strain>
    </source>
</reference>
<dbReference type="SUPFAM" id="SSF55486">
    <property type="entry name" value="Metalloproteases ('zincins'), catalytic domain"/>
    <property type="match status" value="1"/>
</dbReference>
<dbReference type="GO" id="GO:0006508">
    <property type="term" value="P:proteolysis"/>
    <property type="evidence" value="ECO:0007669"/>
    <property type="project" value="UniProtKB-KW"/>
</dbReference>
<keyword evidence="2" id="KW-0645">Protease</keyword>
<gene>
    <name evidence="2" type="ORF">Premu_0441</name>
</gene>
<dbReference type="NCBIfam" id="TIGR03296">
    <property type="entry name" value="M6dom_TIGR03296"/>
    <property type="match status" value="1"/>
</dbReference>
<evidence type="ECO:0000259" key="1">
    <source>
        <dbReference type="Pfam" id="PF05547"/>
    </source>
</evidence>
<dbReference type="STRING" id="688246.Premu_0441"/>
<keyword evidence="2" id="KW-0482">Metalloprotease</keyword>
<sequence>MRLRSWKQLLFLVSFLLLSVSTAFSVPARRGIFQTIVLSDGTHVSVELSGDEKVHWWQSEEGERYVADASGKWQKTTPVEMALRARQRAAARQRIATKQRSDARELPFRTLGHGAPAFVGIRRALIILVEFADLKFDQSTFGNTRTLFNRIANEQGYSEHGFKGSVSDYFKEQSGGVFNLVFDVAGPVTLSHGYSYYGQNDADGVDMHAFDMVREACKAVNDSVDFSDYDWNHDGEVEEVFVVFAGKGENDAKDSNYIWPHMDHLSYDSTGAITLDGVKIDTYACASELGYRGQLSGIGIFCHEFSHCMGFPDMYDTSSGGTNFGMGSWDLMARGCYNGDEFTPAGYSGYEKMVCGWTQPVELDSDTDVTDMKPLSEGGQTYIVYNKGNRNEYYILENRQRKHFDKALPGAGLLIEHIDYDKDIWYWNVVNSTRGEYYVGASQVPSYNDHECVSLFHADNQKSDYHVAYPYKDLDSLTDSSLPAAALWNANTDSTYLMHVAIENIKQNADSTMAFSFVRKTATGQDEKQNGILFRETFDQCKGTGGNDGRFSGIIASSLFNPDNNGWDMGAPFIDDCRYGASQCARFGKGNQISSGYVRSPTFTLPSDTVTLTFRAACWNASADGTNLGVSVEGNNTTLIDSGLLTMKRGEWTTYNLRIKGSGRCRIAFIPDRRFFLDDVVVKWKANKSTGTDIRHTEVVTPSGRQAIYSLDGRRVGDDLQRLSSGSIYIVGGKKVLK</sequence>
<dbReference type="eggNOG" id="COG4412">
    <property type="taxonomic scope" value="Bacteria"/>
</dbReference>
<evidence type="ECO:0000313" key="2">
    <source>
        <dbReference type="EMBL" id="EGN55923.1"/>
    </source>
</evidence>
<proteinExistence type="predicted"/>
<evidence type="ECO:0000313" key="3">
    <source>
        <dbReference type="Proteomes" id="UP000002772"/>
    </source>
</evidence>
<organism evidence="2 3">
    <name type="scientific">Hallella multisaccharivorax DSM 17128</name>
    <dbReference type="NCBI Taxonomy" id="688246"/>
    <lineage>
        <taxon>Bacteria</taxon>
        <taxon>Pseudomonadati</taxon>
        <taxon>Bacteroidota</taxon>
        <taxon>Bacteroidia</taxon>
        <taxon>Bacteroidales</taxon>
        <taxon>Prevotellaceae</taxon>
        <taxon>Hallella</taxon>
    </lineage>
</organism>
<keyword evidence="3" id="KW-1185">Reference proteome</keyword>
<dbReference type="InterPro" id="IPR008757">
    <property type="entry name" value="Peptidase_M6-like_domain"/>
</dbReference>
<dbReference type="RefSeq" id="WP_007572766.1">
    <property type="nucleotide sequence ID" value="NZ_BPTS01000001.1"/>
</dbReference>
<dbReference type="Pfam" id="PF05547">
    <property type="entry name" value="Peptidase_M6"/>
    <property type="match status" value="1"/>
</dbReference>